<proteinExistence type="predicted"/>
<name>A0A0A8L608_9SACH</name>
<dbReference type="GO" id="GO:0005524">
    <property type="term" value="F:ATP binding"/>
    <property type="evidence" value="ECO:0007669"/>
    <property type="project" value="InterPro"/>
</dbReference>
<keyword evidence="4" id="KW-1185">Reference proteome</keyword>
<evidence type="ECO:0000313" key="4">
    <source>
        <dbReference type="Proteomes" id="UP000031516"/>
    </source>
</evidence>
<evidence type="ECO:0000259" key="2">
    <source>
        <dbReference type="PROSITE" id="PS50011"/>
    </source>
</evidence>
<dbReference type="PROSITE" id="PS00108">
    <property type="entry name" value="PROTEIN_KINASE_ST"/>
    <property type="match status" value="1"/>
</dbReference>
<dbReference type="InterPro" id="IPR011009">
    <property type="entry name" value="Kinase-like_dom_sf"/>
</dbReference>
<protein>
    <submittedName>
        <fullName evidence="3">WGS project CCBQ000000000 data, contig 00017</fullName>
    </submittedName>
</protein>
<dbReference type="GO" id="GO:0004674">
    <property type="term" value="F:protein serine/threonine kinase activity"/>
    <property type="evidence" value="ECO:0007669"/>
    <property type="project" value="TreeGrafter"/>
</dbReference>
<comment type="caution">
    <text evidence="3">The sequence shown here is derived from an EMBL/GenBank/DDBJ whole genome shotgun (WGS) entry which is preliminary data.</text>
</comment>
<feature type="region of interest" description="Disordered" evidence="1">
    <location>
        <begin position="101"/>
        <end position="120"/>
    </location>
</feature>
<feature type="domain" description="Protein kinase" evidence="2">
    <location>
        <begin position="2"/>
        <end position="282"/>
    </location>
</feature>
<dbReference type="Gene3D" id="1.10.510.10">
    <property type="entry name" value="Transferase(Phosphotransferase) domain 1"/>
    <property type="match status" value="1"/>
</dbReference>
<feature type="compositionally biased region" description="Polar residues" evidence="1">
    <location>
        <begin position="109"/>
        <end position="120"/>
    </location>
</feature>
<organism evidence="3 4">
    <name type="scientific">Kluyveromyces dobzhanskii CBS 2104</name>
    <dbReference type="NCBI Taxonomy" id="1427455"/>
    <lineage>
        <taxon>Eukaryota</taxon>
        <taxon>Fungi</taxon>
        <taxon>Dikarya</taxon>
        <taxon>Ascomycota</taxon>
        <taxon>Saccharomycotina</taxon>
        <taxon>Saccharomycetes</taxon>
        <taxon>Saccharomycetales</taxon>
        <taxon>Saccharomycetaceae</taxon>
        <taxon>Kluyveromyces</taxon>
    </lineage>
</organism>
<dbReference type="PROSITE" id="PS50011">
    <property type="entry name" value="PROTEIN_KINASE_DOM"/>
    <property type="match status" value="1"/>
</dbReference>
<dbReference type="GO" id="GO:0044773">
    <property type="term" value="P:mitotic DNA damage checkpoint signaling"/>
    <property type="evidence" value="ECO:0007669"/>
    <property type="project" value="TreeGrafter"/>
</dbReference>
<evidence type="ECO:0000313" key="3">
    <source>
        <dbReference type="EMBL" id="CDO94505.1"/>
    </source>
</evidence>
<dbReference type="EMBL" id="CCBQ010000038">
    <property type="protein sequence ID" value="CDO94505.1"/>
    <property type="molecule type" value="Genomic_DNA"/>
</dbReference>
<dbReference type="PANTHER" id="PTHR44167">
    <property type="entry name" value="OVARIAN-SPECIFIC SERINE/THREONINE-PROTEIN KINASE LOK-RELATED"/>
    <property type="match status" value="1"/>
</dbReference>
<dbReference type="Pfam" id="PF00069">
    <property type="entry name" value="Pkinase"/>
    <property type="match status" value="1"/>
</dbReference>
<dbReference type="AlphaFoldDB" id="A0A0A8L608"/>
<dbReference type="InterPro" id="IPR008271">
    <property type="entry name" value="Ser/Thr_kinase_AS"/>
</dbReference>
<dbReference type="SUPFAM" id="SSF56112">
    <property type="entry name" value="Protein kinase-like (PK-like)"/>
    <property type="match status" value="1"/>
</dbReference>
<evidence type="ECO:0000256" key="1">
    <source>
        <dbReference type="SAM" id="MobiDB-lite"/>
    </source>
</evidence>
<dbReference type="OrthoDB" id="4062651at2759"/>
<reference evidence="3 4" key="1">
    <citation type="submission" date="2014-03" db="EMBL/GenBank/DDBJ databases">
        <title>The genome of Kluyveromyces dobzhanskii.</title>
        <authorList>
            <person name="Nystedt B."/>
            <person name="Astrom S."/>
        </authorList>
    </citation>
    <scope>NUCLEOTIDE SEQUENCE [LARGE SCALE GENOMIC DNA]</scope>
    <source>
        <strain evidence="3 4">CBS 2104</strain>
    </source>
</reference>
<gene>
    <name evidence="3" type="ORF">KLDO_g2769</name>
</gene>
<dbReference type="InterPro" id="IPR000719">
    <property type="entry name" value="Prot_kinase_dom"/>
</dbReference>
<dbReference type="PANTHER" id="PTHR44167:SF30">
    <property type="entry name" value="PHOSPHORYLASE KINASE"/>
    <property type="match status" value="1"/>
</dbReference>
<accession>A0A0A8L608</accession>
<dbReference type="GO" id="GO:0005634">
    <property type="term" value="C:nucleus"/>
    <property type="evidence" value="ECO:0007669"/>
    <property type="project" value="TreeGrafter"/>
</dbReference>
<sequence>MYQPIDVIQTGSFSTVYRAYDTKTGGYVALKVVFKPNDPGPMETVVALVRNEYRVLERLGKKHPNICAMLDFYQDHKKFVFVLEYCHNGDLYDYMKRIKDSGDSRKSTSKCPYQTSSSQTPPKLQFHSLMYQLRSALKYCHSLGIAHRDFKPENILVTSSGKIKLTDFGLSYFGEIASDHGIGTEKYLAPETFSHTGAYNTYSADFWSLGISILYIMFGSCPFKSADIDSATKNTNFIVFNDNPEKFVKQYYLPSLLDESSGAPQPHRSSRHAMIRSPSYWLELEPKESFPEQLLLHISCLAINHLLCPPSHRDMDAFWFNLDLFVKNRYVAAELTFPTSSSLYSAPSLPPLHTKNQYSTKNIYPPSPQSFTSTSFGMSGSEFSPERDPFEDGIPRDYFDNSWSCDWETNSSWLTNSKPLTIDSKNSV</sequence>
<dbReference type="Proteomes" id="UP000031516">
    <property type="component" value="Unassembled WGS sequence"/>
</dbReference>